<reference evidence="2 3" key="1">
    <citation type="journal article" date="2014" name="PLoS ONE">
        <title>Identification and Characterization of a New Erythromycin Biosynthetic Gene Cluster in Actinopolyspora erythraea YIM90600, a Novel Erythronolide-Producing Halophilic Actinomycete Isolated from Salt Field.</title>
        <authorList>
            <person name="Chen D."/>
            <person name="Feng J."/>
            <person name="Huang L."/>
            <person name="Zhang Q."/>
            <person name="Wu J."/>
            <person name="Zhu X."/>
            <person name="Duan Y."/>
            <person name="Xu Z."/>
        </authorList>
    </citation>
    <scope>NUCLEOTIDE SEQUENCE [LARGE SCALE GENOMIC DNA]</scope>
    <source>
        <strain evidence="2 3">YIM90600</strain>
    </source>
</reference>
<comment type="caution">
    <text evidence="2">The sequence shown here is derived from an EMBL/GenBank/DDBJ whole genome shotgun (WGS) entry which is preliminary data.</text>
</comment>
<evidence type="ECO:0000256" key="1">
    <source>
        <dbReference type="SAM" id="MobiDB-lite"/>
    </source>
</evidence>
<proteinExistence type="predicted"/>
<evidence type="ECO:0000313" key="3">
    <source>
        <dbReference type="Proteomes" id="UP000029737"/>
    </source>
</evidence>
<evidence type="ECO:0008006" key="4">
    <source>
        <dbReference type="Google" id="ProtNLM"/>
    </source>
</evidence>
<dbReference type="EMBL" id="JPMV01000046">
    <property type="protein sequence ID" value="KGI79394.1"/>
    <property type="molecule type" value="Genomic_DNA"/>
</dbReference>
<feature type="region of interest" description="Disordered" evidence="1">
    <location>
        <begin position="1"/>
        <end position="46"/>
    </location>
</feature>
<sequence>MGCGCGGRRRSTLPTGGVGDGDAEAPAAGPRERWEVTLPSGSGSEVYHVDSDTEAYRLIKQHGGGGVRRIVTND</sequence>
<name>A0ABR4WYD4_9ACTN</name>
<evidence type="ECO:0000313" key="2">
    <source>
        <dbReference type="EMBL" id="KGI79394.1"/>
    </source>
</evidence>
<keyword evidence="3" id="KW-1185">Reference proteome</keyword>
<protein>
    <recommendedName>
        <fullName evidence="4">SPOR domain-containing protein</fullName>
    </recommendedName>
</protein>
<accession>A0ABR4WYD4</accession>
<dbReference type="Proteomes" id="UP000029737">
    <property type="component" value="Unassembled WGS sequence"/>
</dbReference>
<gene>
    <name evidence="2" type="ORF">IL38_24175</name>
</gene>
<organism evidence="2 3">
    <name type="scientific">Actinopolyspora erythraea</name>
    <dbReference type="NCBI Taxonomy" id="414996"/>
    <lineage>
        <taxon>Bacteria</taxon>
        <taxon>Bacillati</taxon>
        <taxon>Actinomycetota</taxon>
        <taxon>Actinomycetes</taxon>
        <taxon>Actinopolysporales</taxon>
        <taxon>Actinopolysporaceae</taxon>
        <taxon>Actinopolyspora</taxon>
    </lineage>
</organism>